<keyword evidence="3 5" id="KW-0378">Hydrolase</keyword>
<comment type="catalytic activity">
    <reaction evidence="1 5">
        <text>Hydrolysis of terminal, non-reducing alpha-D-galactose residues in alpha-D-galactosides, including galactose oligosaccharides, galactomannans and galactolipids.</text>
        <dbReference type="EC" id="3.2.1.22"/>
    </reaction>
</comment>
<dbReference type="EC" id="3.2.1.22" evidence="2 5"/>
<accession>A0A6N2U2D3</accession>
<dbReference type="PRINTS" id="PR00743">
    <property type="entry name" value="GLHYDRLASE36"/>
</dbReference>
<evidence type="ECO:0000259" key="8">
    <source>
        <dbReference type="Pfam" id="PF16874"/>
    </source>
</evidence>
<dbReference type="Gene3D" id="2.60.40.1180">
    <property type="entry name" value="Golgi alpha-mannosidase II"/>
    <property type="match status" value="1"/>
</dbReference>
<dbReference type="PANTHER" id="PTHR43053:SF3">
    <property type="entry name" value="ALPHA-GALACTOSIDASE C-RELATED"/>
    <property type="match status" value="1"/>
</dbReference>
<dbReference type="PIRSF" id="PIRSF005536">
    <property type="entry name" value="Agal"/>
    <property type="match status" value="1"/>
</dbReference>
<dbReference type="SUPFAM" id="SSF51445">
    <property type="entry name" value="(Trans)glycosidases"/>
    <property type="match status" value="1"/>
</dbReference>
<dbReference type="CDD" id="cd14791">
    <property type="entry name" value="GH36"/>
    <property type="match status" value="1"/>
</dbReference>
<dbReference type="GO" id="GO:0016052">
    <property type="term" value="P:carbohydrate catabolic process"/>
    <property type="evidence" value="ECO:0007669"/>
    <property type="project" value="InterPro"/>
</dbReference>
<dbReference type="GO" id="GO:0004557">
    <property type="term" value="F:alpha-galactosidase activity"/>
    <property type="evidence" value="ECO:0007669"/>
    <property type="project" value="UniProtKB-UniRule"/>
</dbReference>
<feature type="domain" description="Glycosyl hydrolase family 36 C-terminal" evidence="8">
    <location>
        <begin position="650"/>
        <end position="738"/>
    </location>
</feature>
<feature type="binding site" evidence="7">
    <location>
        <begin position="477"/>
        <end position="481"/>
    </location>
    <ligand>
        <name>substrate</name>
    </ligand>
</feature>
<dbReference type="InterPro" id="IPR031704">
    <property type="entry name" value="Glyco_hydro_36_N"/>
</dbReference>
<dbReference type="InterPro" id="IPR002252">
    <property type="entry name" value="Glyco_hydro_36"/>
</dbReference>
<organism evidence="10">
    <name type="scientific">Anaerostipes caccae</name>
    <dbReference type="NCBI Taxonomy" id="105841"/>
    <lineage>
        <taxon>Bacteria</taxon>
        <taxon>Bacillati</taxon>
        <taxon>Bacillota</taxon>
        <taxon>Clostridia</taxon>
        <taxon>Lachnospirales</taxon>
        <taxon>Lachnospiraceae</taxon>
        <taxon>Anaerostipes</taxon>
    </lineage>
</organism>
<feature type="binding site" evidence="7">
    <location>
        <position position="200"/>
    </location>
    <ligand>
        <name>substrate</name>
    </ligand>
</feature>
<feature type="domain" description="Glycosyl hydrolase family 36 N-terminal" evidence="9">
    <location>
        <begin position="29"/>
        <end position="286"/>
    </location>
</feature>
<dbReference type="EMBL" id="CACRSQ010000003">
    <property type="protein sequence ID" value="VYT11559.1"/>
    <property type="molecule type" value="Genomic_DNA"/>
</dbReference>
<evidence type="ECO:0000313" key="10">
    <source>
        <dbReference type="EMBL" id="VYT11559.1"/>
    </source>
</evidence>
<dbReference type="Gene3D" id="3.20.20.70">
    <property type="entry name" value="Aldolase class I"/>
    <property type="match status" value="1"/>
</dbReference>
<evidence type="ECO:0000259" key="9">
    <source>
        <dbReference type="Pfam" id="PF16875"/>
    </source>
</evidence>
<keyword evidence="4 5" id="KW-0326">Glycosidase</keyword>
<evidence type="ECO:0000256" key="7">
    <source>
        <dbReference type="PIRSR" id="PIRSR005536-2"/>
    </source>
</evidence>
<feature type="binding site" evidence="7">
    <location>
        <position position="549"/>
    </location>
    <ligand>
        <name>substrate</name>
    </ligand>
</feature>
<dbReference type="Pfam" id="PF16874">
    <property type="entry name" value="Glyco_hydro_36C"/>
    <property type="match status" value="1"/>
</dbReference>
<name>A0A6N2U2D3_9FIRM</name>
<dbReference type="FunFam" id="3.20.20.70:FF:000118">
    <property type="entry name" value="Alpha-galactosidase"/>
    <property type="match status" value="1"/>
</dbReference>
<reference evidence="10" key="1">
    <citation type="submission" date="2019-11" db="EMBL/GenBank/DDBJ databases">
        <authorList>
            <person name="Feng L."/>
        </authorList>
    </citation>
    <scope>NUCLEOTIDE SEQUENCE</scope>
    <source>
        <strain evidence="10">AcaccaeLFYP115</strain>
    </source>
</reference>
<evidence type="ECO:0000256" key="2">
    <source>
        <dbReference type="ARBA" id="ARBA00012755"/>
    </source>
</evidence>
<proteinExistence type="inferred from homology"/>
<dbReference type="RefSeq" id="WP_006567377.1">
    <property type="nucleotide sequence ID" value="NZ_BAABRZ010000001.1"/>
</dbReference>
<feature type="active site" description="Nucleophile" evidence="6">
    <location>
        <position position="479"/>
    </location>
</feature>
<dbReference type="InterPro" id="IPR013780">
    <property type="entry name" value="Glyco_hydro_b"/>
</dbReference>
<evidence type="ECO:0000256" key="4">
    <source>
        <dbReference type="ARBA" id="ARBA00023295"/>
    </source>
</evidence>
<dbReference type="InterPro" id="IPR013785">
    <property type="entry name" value="Aldolase_TIM"/>
</dbReference>
<feature type="active site" description="Proton donor" evidence="6">
    <location>
        <position position="549"/>
    </location>
</feature>
<dbReference type="InterPro" id="IPR050985">
    <property type="entry name" value="Alpha-glycosidase_related"/>
</dbReference>
<feature type="binding site" evidence="7">
    <location>
        <begin position="367"/>
        <end position="368"/>
    </location>
    <ligand>
        <name>substrate</name>
    </ligand>
</feature>
<dbReference type="PROSITE" id="PS00512">
    <property type="entry name" value="ALPHA_GALACTOSIDASE"/>
    <property type="match status" value="1"/>
</dbReference>
<dbReference type="Pfam" id="PF02065">
    <property type="entry name" value="Melibiase"/>
    <property type="match status" value="1"/>
</dbReference>
<dbReference type="InterPro" id="IPR038417">
    <property type="entry name" value="Alpga-gal_N_sf"/>
</dbReference>
<dbReference type="InterPro" id="IPR000111">
    <property type="entry name" value="Glyco_hydro_27/36_CS"/>
</dbReference>
<evidence type="ECO:0000256" key="5">
    <source>
        <dbReference type="PIRNR" id="PIRNR005536"/>
    </source>
</evidence>
<evidence type="ECO:0000256" key="6">
    <source>
        <dbReference type="PIRSR" id="PIRSR005536-1"/>
    </source>
</evidence>
<feature type="binding site" evidence="7">
    <location>
        <position position="444"/>
    </location>
    <ligand>
        <name>substrate</name>
    </ligand>
</feature>
<protein>
    <recommendedName>
        <fullName evidence="2 5">Alpha-galactosidase</fullName>
        <ecNumber evidence="2 5">3.2.1.22</ecNumber>
    </recommendedName>
</protein>
<evidence type="ECO:0000256" key="1">
    <source>
        <dbReference type="ARBA" id="ARBA00001255"/>
    </source>
</evidence>
<dbReference type="AlphaFoldDB" id="A0A6N2U2D3"/>
<dbReference type="Pfam" id="PF16875">
    <property type="entry name" value="Glyco_hydro_36N"/>
    <property type="match status" value="1"/>
</dbReference>
<sequence>MSIIFHERSKTFHLYNDKISYIFKILRNGQLGQLYCGAAIRDREEYEHLFEARQRPMAPCTYEGDLTFSMEHIKQEYPAYGSGDMRYPAFQILQSNGSRITDFTYISHKIMEGKPELPGLPATYTEDPKEAQTLEILLRDELIQVDLLLSYSIFAHYGAVARSVRFVNRGTESVILDQAMSLCLDLPDSDYEMIELTGAWSRERHIKERRLCHGIQSVYSMRGCSSNNYNPFIALKRENTTEHDGEVYGFSFVYSGNFLAQVEVDTYDVSRVTMGINPNTFTWELKPGENFQTPEAVMVYSSEGLNGMSQTYHELYQKRLARGEWRDQVRPILVNNWEATYFDFDEDKILLIADTAKRLGIELFVLDDGWFGRRDDDTSSLGDWYPDLNKLPEGIKGIAEKIEKKGLKFGLWFEPEMVNKDSDLYRAHPDWMLAAPGRNSCHGRNQFVLDFSRKEVVDYIYRLMEKVLLDAPVSYIKWDMNRCMSEVYSAGCGASDQGKVTHKYILGVYDLYERLTKKFPHILFESCASGGARFDPGMMYYAPQCWTSDDTDAIERIKIQYGTSMVYPVSSMGAHVSAVPNHQVLRNTPIETRANVACFGTFGYELDLNQLSAEEQEKIKEQVEFMKTYREVLQFGTFYRLQSPFKHNTSAWMSVSQDRRTAVVGYFRTLEPVNSGYTRLKLRGLDENLCYHVTINETSHYGDELMKAGLVTSDASSGENRETYNGANGDYQSRLYILTAEDELRAPSVRS</sequence>
<dbReference type="PANTHER" id="PTHR43053">
    <property type="entry name" value="GLYCOSIDASE FAMILY 31"/>
    <property type="match status" value="1"/>
</dbReference>
<evidence type="ECO:0000256" key="3">
    <source>
        <dbReference type="ARBA" id="ARBA00022801"/>
    </source>
</evidence>
<gene>
    <name evidence="10" type="primary">rafA</name>
    <name evidence="10" type="ORF">ACLFYP115_01706</name>
</gene>
<comment type="similarity">
    <text evidence="5">Belongs to the glycosyl hydrolase.</text>
</comment>
<dbReference type="GeneID" id="69470576"/>
<dbReference type="Gene3D" id="2.70.98.60">
    <property type="entry name" value="alpha-galactosidase from lactobacil brevis"/>
    <property type="match status" value="1"/>
</dbReference>
<feature type="binding site" evidence="7">
    <location>
        <position position="527"/>
    </location>
    <ligand>
        <name>substrate</name>
    </ligand>
</feature>
<dbReference type="InterPro" id="IPR017853">
    <property type="entry name" value="GH"/>
</dbReference>
<dbReference type="InterPro" id="IPR031705">
    <property type="entry name" value="Glyco_hydro_36_C"/>
</dbReference>